<name>A0ABM4DEH0_HYDVU</name>
<dbReference type="PANTHER" id="PTHR31859">
    <property type="entry name" value="TETRATRICOPEPTIDE REPEAT PROTEIN 39 FAMILY MEMBER"/>
    <property type="match status" value="1"/>
</dbReference>
<reference evidence="2" key="1">
    <citation type="submission" date="2025-08" db="UniProtKB">
        <authorList>
            <consortium name="RefSeq"/>
        </authorList>
    </citation>
    <scope>IDENTIFICATION</scope>
</reference>
<dbReference type="InterPro" id="IPR011990">
    <property type="entry name" value="TPR-like_helical_dom_sf"/>
</dbReference>
<protein>
    <submittedName>
        <fullName evidence="2">Tetratricopeptide repeat protein 39C isoform X3</fullName>
    </submittedName>
</protein>
<dbReference type="Gene3D" id="1.25.40.10">
    <property type="entry name" value="Tetratricopeptide repeat domain"/>
    <property type="match status" value="1"/>
</dbReference>
<gene>
    <name evidence="2" type="primary">LOC100202577</name>
</gene>
<dbReference type="Proteomes" id="UP001652625">
    <property type="component" value="Chromosome 13"/>
</dbReference>
<evidence type="ECO:0000313" key="2">
    <source>
        <dbReference type="RefSeq" id="XP_065672795.1"/>
    </source>
</evidence>
<accession>A0ABM4DEH0</accession>
<dbReference type="InterPro" id="IPR019412">
    <property type="entry name" value="IML2/TPR_39"/>
</dbReference>
<dbReference type="GeneID" id="100202577"/>
<dbReference type="Pfam" id="PF10300">
    <property type="entry name" value="Iml2-TPR_39"/>
    <property type="match status" value="1"/>
</dbReference>
<organism evidence="1 2">
    <name type="scientific">Hydra vulgaris</name>
    <name type="common">Hydra</name>
    <name type="synonym">Hydra attenuata</name>
    <dbReference type="NCBI Taxonomy" id="6087"/>
    <lineage>
        <taxon>Eukaryota</taxon>
        <taxon>Metazoa</taxon>
        <taxon>Cnidaria</taxon>
        <taxon>Hydrozoa</taxon>
        <taxon>Hydroidolina</taxon>
        <taxon>Anthoathecata</taxon>
        <taxon>Aplanulata</taxon>
        <taxon>Hydridae</taxon>
        <taxon>Hydra</taxon>
    </lineage>
</organism>
<sequence length="580" mass="66349">MMDTINEAEANLNYDSCSDYSSSPPAVDIRQLARQGIYVLLNDGGVLNAQMLFQKYKKGNVLLSAGASLVDFIAAAMSFEDEKMEIAQQSLKVTIKMCDIDSCFEGMIHKRPSHTWSTAERIERMIIWADCELFLAFIMFLKQGVVDFIKAGFHMRKAWKMYEKCYLELYGCEMNSKISKKNNCSTPSSLSNEEAKQLTESFSFGYGLVQIALSVVPATLLKFCEVFGFHVNKEVGLSSLLISSNSNDMKSPIARLTLLWYHTIVCPFCNVDGENLEKSLKEAAEVLKGSEEQFPTSTIFIYFRALLCRLRGNLEESLNLLSRTVSTNTEQKEIILLCCYDKGWCHLLKMEWNESFICFSKLQQESKWSEAYYAYLLALTSGALNKLGEAYALLKSVPKKVVRKTQLEVYLTRKCHLYKNSPPDQVEYIVLIFELLYLWNSLPQCTEDGLRALMAELGKCHHSHMYPIKYLILGAIYNKLCERAKALMFLEQASVQCKTKPIDAYVVPFAMYEMALIYAKDEKTWQLSKEMLCKVKDTFKNYDFENRLLFRIHAVLNTLEDKEAIRLAQLKLTSPNFEGV</sequence>
<evidence type="ECO:0000313" key="1">
    <source>
        <dbReference type="Proteomes" id="UP001652625"/>
    </source>
</evidence>
<keyword evidence="1" id="KW-1185">Reference proteome</keyword>
<proteinExistence type="predicted"/>
<dbReference type="SUPFAM" id="SSF48452">
    <property type="entry name" value="TPR-like"/>
    <property type="match status" value="1"/>
</dbReference>
<dbReference type="RefSeq" id="XP_065672795.1">
    <property type="nucleotide sequence ID" value="XM_065816723.1"/>
</dbReference>
<dbReference type="PANTHER" id="PTHR31859:SF1">
    <property type="entry name" value="TETRATRICOPEPTIDE REPEAT PROTEIN 39C"/>
    <property type="match status" value="1"/>
</dbReference>